<feature type="compositionally biased region" description="Basic residues" evidence="1">
    <location>
        <begin position="44"/>
        <end position="57"/>
    </location>
</feature>
<dbReference type="EMBL" id="JAQQBS010000003">
    <property type="protein sequence ID" value="KAK0171192.1"/>
    <property type="molecule type" value="Genomic_DNA"/>
</dbReference>
<feature type="region of interest" description="Disordered" evidence="1">
    <location>
        <begin position="280"/>
        <end position="334"/>
    </location>
</feature>
<feature type="compositionally biased region" description="Low complexity" evidence="1">
    <location>
        <begin position="231"/>
        <end position="245"/>
    </location>
</feature>
<name>A0AA39KRM5_9HYME</name>
<feature type="compositionally biased region" description="Low complexity" evidence="1">
    <location>
        <begin position="58"/>
        <end position="77"/>
    </location>
</feature>
<reference evidence="2" key="2">
    <citation type="submission" date="2023-03" db="EMBL/GenBank/DDBJ databases">
        <authorList>
            <person name="Inwood S.N."/>
            <person name="Skelly J.G."/>
            <person name="Guhlin J."/>
            <person name="Harrop T.W.R."/>
            <person name="Goldson S.G."/>
            <person name="Dearden P.K."/>
        </authorList>
    </citation>
    <scope>NUCLEOTIDE SEQUENCE</scope>
    <source>
        <strain evidence="2">Irish</strain>
        <tissue evidence="2">Whole body</tissue>
    </source>
</reference>
<evidence type="ECO:0000313" key="3">
    <source>
        <dbReference type="Proteomes" id="UP001168990"/>
    </source>
</evidence>
<comment type="caution">
    <text evidence="2">The sequence shown here is derived from an EMBL/GenBank/DDBJ whole genome shotgun (WGS) entry which is preliminary data.</text>
</comment>
<accession>A0AA39KRM5</accession>
<feature type="compositionally biased region" description="Low complexity" evidence="1">
    <location>
        <begin position="19"/>
        <end position="43"/>
    </location>
</feature>
<organism evidence="2 3">
    <name type="scientific">Microctonus aethiopoides</name>
    <dbReference type="NCBI Taxonomy" id="144406"/>
    <lineage>
        <taxon>Eukaryota</taxon>
        <taxon>Metazoa</taxon>
        <taxon>Ecdysozoa</taxon>
        <taxon>Arthropoda</taxon>
        <taxon>Hexapoda</taxon>
        <taxon>Insecta</taxon>
        <taxon>Pterygota</taxon>
        <taxon>Neoptera</taxon>
        <taxon>Endopterygota</taxon>
        <taxon>Hymenoptera</taxon>
        <taxon>Apocrita</taxon>
        <taxon>Ichneumonoidea</taxon>
        <taxon>Braconidae</taxon>
        <taxon>Euphorinae</taxon>
        <taxon>Microctonus</taxon>
    </lineage>
</organism>
<keyword evidence="3" id="KW-1185">Reference proteome</keyword>
<dbReference type="Proteomes" id="UP001168990">
    <property type="component" value="Unassembled WGS sequence"/>
</dbReference>
<protein>
    <submittedName>
        <fullName evidence="2">Uncharacterized protein</fullName>
    </submittedName>
</protein>
<sequence length="598" mass="66075">MAGKPEQPISHPASHNHIHQQQQNYHQQHSLHLQQQQQQQQHHQQQHHHQHHHHQINRRNNQSNQQHNISQQQDTQGIQQNSVLVYVPGDNFAYTTAIEHNNAGGSTGGYQTSSQHQQHQQIPYQGVLPQVATQQTFPAKANYHVVTAQNIVGELDNDIDNGVDCCLGKSIDLIDCNILPSNKQQQQQNKDDDEYNSSNYRTSGLINGRATGSPSVVNKIDLGALSSSAIQNNNNTSNNNNITSAVRSPGQSDADSLSGISDSGIVATATSATRSALPSNAVIIGGGGSDNNNRHHHHQLHQQQQQHNHHQQQQQHHHLHHNNHQDNNKPFSQTHYNEITSCCGNSGYSISRLSDNFTANDGDTALNGVNENNLIANNTDENSRLTYVRHNGDVQLSTGIYPIGIDSQLQSQHHELIENKTRIIHQDSLDLNNRGCYINNNNTITNNTNINSNNNSNNDNSTGSNINNQVRGIEVGCESVRSDNGESVYSNSSLSSPECQNLQQSVGVDQGVSGNNNNNNNNISGVVCAQQAAHLVSQINVQHSNNVALTMNGSVVTQHQQKQQHQHQQQQQQQQQQTIAAPCGWKRICTNGVIIYIR</sequence>
<proteinExistence type="predicted"/>
<evidence type="ECO:0000256" key="1">
    <source>
        <dbReference type="SAM" id="MobiDB-lite"/>
    </source>
</evidence>
<feature type="region of interest" description="Disordered" evidence="1">
    <location>
        <begin position="183"/>
        <end position="213"/>
    </location>
</feature>
<evidence type="ECO:0000313" key="2">
    <source>
        <dbReference type="EMBL" id="KAK0171192.1"/>
    </source>
</evidence>
<reference evidence="2" key="1">
    <citation type="journal article" date="2023" name="bioRxiv">
        <title>Scaffold-level genome assemblies of two parasitoid biocontrol wasps reveal the parthenogenesis mechanism and an associated novel virus.</title>
        <authorList>
            <person name="Inwood S."/>
            <person name="Skelly J."/>
            <person name="Guhlin J."/>
            <person name="Harrop T."/>
            <person name="Goldson S."/>
            <person name="Dearden P."/>
        </authorList>
    </citation>
    <scope>NUCLEOTIDE SEQUENCE</scope>
    <source>
        <strain evidence="2">Irish</strain>
        <tissue evidence="2">Whole body</tissue>
    </source>
</reference>
<feature type="compositionally biased region" description="Polar residues" evidence="1">
    <location>
        <begin position="196"/>
        <end position="213"/>
    </location>
</feature>
<feature type="region of interest" description="Disordered" evidence="1">
    <location>
        <begin position="1"/>
        <end position="77"/>
    </location>
</feature>
<feature type="compositionally biased region" description="Basic residues" evidence="1">
    <location>
        <begin position="307"/>
        <end position="322"/>
    </location>
</feature>
<feature type="region of interest" description="Disordered" evidence="1">
    <location>
        <begin position="231"/>
        <end position="257"/>
    </location>
</feature>
<gene>
    <name evidence="2" type="ORF">PV328_008945</name>
</gene>
<dbReference type="AlphaFoldDB" id="A0AA39KRM5"/>